<sequence length="143" mass="16614">MSYCQEKIEEFTHAIIPLLGDQLTWRWEDRFSAMLSEFSRNKKDKTLAALRQQFQHEWNKKTAKKAPQEIKEYLGPLIKLNKDQLILARPATDSTPAIIALWWPWGHGGTYSLRLAVLDSPYEYDESAQSDGKLLSRIKNMFA</sequence>
<dbReference type="Proteomes" id="UP000321525">
    <property type="component" value="Unassembled WGS sequence"/>
</dbReference>
<protein>
    <submittedName>
        <fullName evidence="2">Uncharacterized protein</fullName>
    </submittedName>
</protein>
<dbReference type="EMBL" id="VOLQ01000044">
    <property type="protein sequence ID" value="TWX63410.1"/>
    <property type="molecule type" value="Genomic_DNA"/>
</dbReference>
<name>A0A5C6Q3L3_9GAMM</name>
<comment type="caution">
    <text evidence="2">The sequence shown here is derived from an EMBL/GenBank/DDBJ whole genome shotgun (WGS) entry which is preliminary data.</text>
</comment>
<dbReference type="RefSeq" id="WP_146800876.1">
    <property type="nucleotide sequence ID" value="NZ_VOLP01000033.1"/>
</dbReference>
<evidence type="ECO:0000313" key="1">
    <source>
        <dbReference type="EMBL" id="TWX54697.1"/>
    </source>
</evidence>
<dbReference type="Proteomes" id="UP000321917">
    <property type="component" value="Unassembled WGS sequence"/>
</dbReference>
<keyword evidence="3" id="KW-1185">Reference proteome</keyword>
<proteinExistence type="predicted"/>
<evidence type="ECO:0000313" key="4">
    <source>
        <dbReference type="Proteomes" id="UP000321917"/>
    </source>
</evidence>
<gene>
    <name evidence="1" type="ORF">ESZ26_17505</name>
    <name evidence="2" type="ORF">ESZ27_16800</name>
</gene>
<evidence type="ECO:0000313" key="2">
    <source>
        <dbReference type="EMBL" id="TWX63410.1"/>
    </source>
</evidence>
<evidence type="ECO:0000313" key="3">
    <source>
        <dbReference type="Proteomes" id="UP000321525"/>
    </source>
</evidence>
<organism evidence="2 4">
    <name type="scientific">Colwellia hornerae</name>
    <dbReference type="NCBI Taxonomy" id="89402"/>
    <lineage>
        <taxon>Bacteria</taxon>
        <taxon>Pseudomonadati</taxon>
        <taxon>Pseudomonadota</taxon>
        <taxon>Gammaproteobacteria</taxon>
        <taxon>Alteromonadales</taxon>
        <taxon>Colwelliaceae</taxon>
        <taxon>Colwellia</taxon>
    </lineage>
</organism>
<dbReference type="AlphaFoldDB" id="A0A5C6Q3L3"/>
<accession>A0A5C6Q3L3</accession>
<reference evidence="2 4" key="1">
    <citation type="submission" date="2019-07" db="EMBL/GenBank/DDBJ databases">
        <title>Genomes of sea-ice associated Colwellia species.</title>
        <authorList>
            <person name="Bowman J.P."/>
        </authorList>
    </citation>
    <scope>NUCLEOTIDE SEQUENCE [LARGE SCALE GENOMIC DNA]</scope>
    <source>
        <strain evidence="1 3">ACAM 607</strain>
        <strain evidence="2 4">IC036</strain>
    </source>
</reference>
<dbReference type="EMBL" id="VOLR01000034">
    <property type="protein sequence ID" value="TWX54697.1"/>
    <property type="molecule type" value="Genomic_DNA"/>
</dbReference>
<dbReference type="OrthoDB" id="6384680at2"/>